<dbReference type="Pfam" id="PF01614">
    <property type="entry name" value="IclR_C"/>
    <property type="match status" value="1"/>
</dbReference>
<gene>
    <name evidence="6" type="ORF">SAMN02745910_01827</name>
</gene>
<keyword evidence="2" id="KW-0238">DNA-binding</keyword>
<dbReference type="Gene3D" id="3.30.450.40">
    <property type="match status" value="1"/>
</dbReference>
<protein>
    <submittedName>
        <fullName evidence="6">Transcriptional regulator, IclR family</fullName>
    </submittedName>
</protein>
<name>A0A1I5Z5F3_9BACI</name>
<evidence type="ECO:0000313" key="6">
    <source>
        <dbReference type="EMBL" id="SFQ51327.1"/>
    </source>
</evidence>
<dbReference type="PANTHER" id="PTHR30136">
    <property type="entry name" value="HELIX-TURN-HELIX TRANSCRIPTIONAL REGULATOR, ICLR FAMILY"/>
    <property type="match status" value="1"/>
</dbReference>
<dbReference type="PANTHER" id="PTHR30136:SF7">
    <property type="entry name" value="HTH-TYPE TRANSCRIPTIONAL REGULATOR KDGR-RELATED"/>
    <property type="match status" value="1"/>
</dbReference>
<evidence type="ECO:0000256" key="3">
    <source>
        <dbReference type="ARBA" id="ARBA00023163"/>
    </source>
</evidence>
<reference evidence="6 7" key="1">
    <citation type="submission" date="2016-10" db="EMBL/GenBank/DDBJ databases">
        <authorList>
            <person name="Varghese N."/>
            <person name="Submissions S."/>
        </authorList>
    </citation>
    <scope>NUCLEOTIDE SEQUENCE [LARGE SCALE GENOMIC DNA]</scope>
    <source>
        <strain evidence="6 7">DSM 13796</strain>
    </source>
</reference>
<dbReference type="SUPFAM" id="SSF55781">
    <property type="entry name" value="GAF domain-like"/>
    <property type="match status" value="1"/>
</dbReference>
<keyword evidence="1" id="KW-0805">Transcription regulation</keyword>
<proteinExistence type="predicted"/>
<keyword evidence="7" id="KW-1185">Reference proteome</keyword>
<feature type="domain" description="IclR-ED" evidence="5">
    <location>
        <begin position="69"/>
        <end position="252"/>
    </location>
</feature>
<dbReference type="InterPro" id="IPR014757">
    <property type="entry name" value="Tscrpt_reg_IclR_C"/>
</dbReference>
<evidence type="ECO:0000259" key="4">
    <source>
        <dbReference type="PROSITE" id="PS51077"/>
    </source>
</evidence>
<organism evidence="6 7">
    <name type="scientific">Priestia endophytica DSM 13796</name>
    <dbReference type="NCBI Taxonomy" id="1121089"/>
    <lineage>
        <taxon>Bacteria</taxon>
        <taxon>Bacillati</taxon>
        <taxon>Bacillota</taxon>
        <taxon>Bacilli</taxon>
        <taxon>Bacillales</taxon>
        <taxon>Bacillaceae</taxon>
        <taxon>Priestia</taxon>
    </lineage>
</organism>
<keyword evidence="3" id="KW-0804">Transcription</keyword>
<evidence type="ECO:0000256" key="1">
    <source>
        <dbReference type="ARBA" id="ARBA00023015"/>
    </source>
</evidence>
<dbReference type="InterPro" id="IPR029016">
    <property type="entry name" value="GAF-like_dom_sf"/>
</dbReference>
<dbReference type="InterPro" id="IPR050707">
    <property type="entry name" value="HTH_MetabolicPath_Reg"/>
</dbReference>
<accession>A0A1I5Z5F3</accession>
<dbReference type="EMBL" id="FOXX01000003">
    <property type="protein sequence ID" value="SFQ51327.1"/>
    <property type="molecule type" value="Genomic_DNA"/>
</dbReference>
<dbReference type="PROSITE" id="PS51078">
    <property type="entry name" value="ICLR_ED"/>
    <property type="match status" value="1"/>
</dbReference>
<dbReference type="Gene3D" id="1.10.10.10">
    <property type="entry name" value="Winged helix-like DNA-binding domain superfamily/Winged helix DNA-binding domain"/>
    <property type="match status" value="1"/>
</dbReference>
<dbReference type="PROSITE" id="PS51077">
    <property type="entry name" value="HTH_ICLR"/>
    <property type="match status" value="1"/>
</dbReference>
<dbReference type="InterPro" id="IPR005471">
    <property type="entry name" value="Tscrpt_reg_IclR_N"/>
</dbReference>
<sequence>MIKSDTVQSVDRALAILGIVSQHNQIGITDICKSLNLNKTTVYRLVSTLVSNGYIEQVKDSNKYRCTFKLFEMGNKRIQDLNLLEEAKPDLEKLAQLTKETIHLVVEEGTEIVYIHKVESTNTIRMHTWVGKKNPMYRTAVGKAILAFSNKEKVIDVWNKSEIVQNTPYTITKIDDFLEQLVSIRENGYAIDNEETEIGIRCVAAPIFDFSKNVVGALSISVPTLRFPEKEINIYGKYAKECSECISKKLGYIN</sequence>
<dbReference type="Pfam" id="PF09339">
    <property type="entry name" value="HTH_IclR"/>
    <property type="match status" value="1"/>
</dbReference>
<comment type="caution">
    <text evidence="6">The sequence shown here is derived from an EMBL/GenBank/DDBJ whole genome shotgun (WGS) entry which is preliminary data.</text>
</comment>
<evidence type="ECO:0000256" key="2">
    <source>
        <dbReference type="ARBA" id="ARBA00023125"/>
    </source>
</evidence>
<dbReference type="SMART" id="SM00346">
    <property type="entry name" value="HTH_ICLR"/>
    <property type="match status" value="1"/>
</dbReference>
<dbReference type="SUPFAM" id="SSF46785">
    <property type="entry name" value="Winged helix' DNA-binding domain"/>
    <property type="match status" value="1"/>
</dbReference>
<evidence type="ECO:0000259" key="5">
    <source>
        <dbReference type="PROSITE" id="PS51078"/>
    </source>
</evidence>
<dbReference type="Proteomes" id="UP000182762">
    <property type="component" value="Unassembled WGS sequence"/>
</dbReference>
<feature type="domain" description="HTH iclR-type" evidence="4">
    <location>
        <begin position="7"/>
        <end position="68"/>
    </location>
</feature>
<evidence type="ECO:0000313" key="7">
    <source>
        <dbReference type="Proteomes" id="UP000182762"/>
    </source>
</evidence>
<dbReference type="InterPro" id="IPR036390">
    <property type="entry name" value="WH_DNA-bd_sf"/>
</dbReference>
<dbReference type="InterPro" id="IPR036388">
    <property type="entry name" value="WH-like_DNA-bd_sf"/>
</dbReference>